<organism evidence="1 2">
    <name type="scientific">Gibbsiella dentisursi</name>
    <dbReference type="NCBI Taxonomy" id="796890"/>
    <lineage>
        <taxon>Bacteria</taxon>
        <taxon>Pseudomonadati</taxon>
        <taxon>Pseudomonadota</taxon>
        <taxon>Gammaproteobacteria</taxon>
        <taxon>Enterobacterales</taxon>
        <taxon>Yersiniaceae</taxon>
        <taxon>Gibbsiella</taxon>
    </lineage>
</organism>
<evidence type="ECO:0000313" key="2">
    <source>
        <dbReference type="Proteomes" id="UP001499994"/>
    </source>
</evidence>
<gene>
    <name evidence="1" type="ORF">GCM10022405_08400</name>
</gene>
<comment type="caution">
    <text evidence="1">The sequence shown here is derived from an EMBL/GenBank/DDBJ whole genome shotgun (WGS) entry which is preliminary data.</text>
</comment>
<evidence type="ECO:0000313" key="1">
    <source>
        <dbReference type="EMBL" id="GAA3885350.1"/>
    </source>
</evidence>
<accession>A0ABP7KU06</accession>
<sequence length="72" mass="7478">MGQFFTLAPVPAGSRCVGSDYGAIQAALRCYPASNPPLSALVRTLRSFPAALSLGVSTLRKVEGQGGLNNVR</sequence>
<dbReference type="EMBL" id="BAABDG010000002">
    <property type="protein sequence ID" value="GAA3885350.1"/>
    <property type="molecule type" value="Genomic_DNA"/>
</dbReference>
<proteinExistence type="predicted"/>
<keyword evidence="2" id="KW-1185">Reference proteome</keyword>
<reference evidence="2" key="1">
    <citation type="journal article" date="2019" name="Int. J. Syst. Evol. Microbiol.">
        <title>The Global Catalogue of Microorganisms (GCM) 10K type strain sequencing project: providing services to taxonomists for standard genome sequencing and annotation.</title>
        <authorList>
            <consortium name="The Broad Institute Genomics Platform"/>
            <consortium name="The Broad Institute Genome Sequencing Center for Infectious Disease"/>
            <person name="Wu L."/>
            <person name="Ma J."/>
        </authorList>
    </citation>
    <scope>NUCLEOTIDE SEQUENCE [LARGE SCALE GENOMIC DNA]</scope>
    <source>
        <strain evidence="2">JCM 17201</strain>
    </source>
</reference>
<protein>
    <submittedName>
        <fullName evidence="1">Uncharacterized protein</fullName>
    </submittedName>
</protein>
<dbReference type="Proteomes" id="UP001499994">
    <property type="component" value="Unassembled WGS sequence"/>
</dbReference>
<name>A0ABP7KU06_9GAMM</name>